<evidence type="ECO:0000313" key="3">
    <source>
        <dbReference type="EMBL" id="TFB31272.1"/>
    </source>
</evidence>
<dbReference type="RefSeq" id="WP_121282608.1">
    <property type="nucleotide sequence ID" value="NZ_RCCK01000010.1"/>
</dbReference>
<dbReference type="Pfam" id="PF05076">
    <property type="entry name" value="SUFU"/>
    <property type="match status" value="1"/>
</dbReference>
<gene>
    <name evidence="2" type="ORF">BCL90_0698</name>
    <name evidence="3" type="ORF">E3V97_11735</name>
</gene>
<reference evidence="3 5" key="2">
    <citation type="submission" date="2019-03" db="EMBL/GenBank/DDBJ databases">
        <authorList>
            <person name="He R.-H."/>
        </authorList>
    </citation>
    <scope>NUCLEOTIDE SEQUENCE [LARGE SCALE GENOMIC DNA]</scope>
    <source>
        <strain evidence="3 5">DSM 19624</strain>
    </source>
</reference>
<dbReference type="InterPro" id="IPR020941">
    <property type="entry name" value="SUFU-like_domain"/>
</dbReference>
<comment type="caution">
    <text evidence="2">The sequence shown here is derived from an EMBL/GenBank/DDBJ whole genome shotgun (WGS) entry which is preliminary data.</text>
</comment>
<dbReference type="Proteomes" id="UP000297429">
    <property type="component" value="Unassembled WGS sequence"/>
</dbReference>
<dbReference type="EMBL" id="RCCK01000010">
    <property type="protein sequence ID" value="RLJ79970.1"/>
    <property type="molecule type" value="Genomic_DNA"/>
</dbReference>
<dbReference type="Proteomes" id="UP000273898">
    <property type="component" value="Unassembled WGS sequence"/>
</dbReference>
<evidence type="ECO:0000259" key="1">
    <source>
        <dbReference type="Pfam" id="PF05076"/>
    </source>
</evidence>
<dbReference type="AlphaFoldDB" id="A0A497YI04"/>
<evidence type="ECO:0000313" key="4">
    <source>
        <dbReference type="Proteomes" id="UP000273898"/>
    </source>
</evidence>
<evidence type="ECO:0000313" key="5">
    <source>
        <dbReference type="Proteomes" id="UP000297429"/>
    </source>
</evidence>
<proteinExistence type="predicted"/>
<name>A0A497YI04_9SPHI</name>
<organism evidence="2 4">
    <name type="scientific">Pedobacter alluvionis</name>
    <dbReference type="NCBI Taxonomy" id="475253"/>
    <lineage>
        <taxon>Bacteria</taxon>
        <taxon>Pseudomonadati</taxon>
        <taxon>Bacteroidota</taxon>
        <taxon>Sphingobacteriia</taxon>
        <taxon>Sphingobacteriales</taxon>
        <taxon>Sphingobacteriaceae</taxon>
        <taxon>Pedobacter</taxon>
    </lineage>
</organism>
<reference evidence="2 4" key="1">
    <citation type="submission" date="2018-10" db="EMBL/GenBank/DDBJ databases">
        <title>Genomic Encyclopedia of Archaeal and Bacterial Type Strains, Phase II (KMG-II): from individual species to whole genera.</title>
        <authorList>
            <person name="Goeker M."/>
        </authorList>
    </citation>
    <scope>NUCLEOTIDE SEQUENCE [LARGE SCALE GENOMIC DNA]</scope>
    <source>
        <strain evidence="2 4">DSM 19624</strain>
    </source>
</reference>
<evidence type="ECO:0000313" key="2">
    <source>
        <dbReference type="EMBL" id="RLJ79970.1"/>
    </source>
</evidence>
<dbReference type="OrthoDB" id="333049at2"/>
<sequence>MSLLKKLFGSNAPKREKPEVLMELRSPACPITAIVEQDNQVAYFYLWGDEDSDFGVKACWIRNLDEAPINADLKQMEEGIPPMLIKAYCRFPEGQIPLQTDDLEIVWFEEGDGAALIEKGEVIAIIPSWAGMNGFSGYARDCVGEGEYCWELKSSNILLERVRKAKKYWQLWDLEVNPFQMIQPQLLQQYEDNLGKSDQYFAIDGNEWPPRGLFLKKGEIRDVFVTVGLSLLPMPVAEMYSEDPNEVNRIELGLLLNAGLSQAELNLIGSWISGQAGIPWKRISWLGNGHTVTFNILERTKMTSVVLVKHLNHLPDIQLENYRDSQVNILWMVPITEKERKYITDHGFEPFSEKLNKIGSEIFNIDRDEINLS</sequence>
<protein>
    <submittedName>
        <fullName evidence="3">Suppressor of fused domain protein</fullName>
    </submittedName>
    <submittedName>
        <fullName evidence="2">Suppressor of fused protein SUFU</fullName>
    </submittedName>
</protein>
<keyword evidence="5" id="KW-1185">Reference proteome</keyword>
<feature type="domain" description="Suppressor of fused-like" evidence="1">
    <location>
        <begin position="223"/>
        <end position="367"/>
    </location>
</feature>
<dbReference type="EMBL" id="SOPX01000002">
    <property type="protein sequence ID" value="TFB31272.1"/>
    <property type="molecule type" value="Genomic_DNA"/>
</dbReference>
<accession>A0A497YI04</accession>